<reference evidence="3" key="1">
    <citation type="submission" date="2023-03" db="EMBL/GenBank/DDBJ databases">
        <title>Massive genome expansion in bonnet fungi (Mycena s.s.) driven by repeated elements and novel gene families across ecological guilds.</title>
        <authorList>
            <consortium name="Lawrence Berkeley National Laboratory"/>
            <person name="Harder C.B."/>
            <person name="Miyauchi S."/>
            <person name="Viragh M."/>
            <person name="Kuo A."/>
            <person name="Thoen E."/>
            <person name="Andreopoulos B."/>
            <person name="Lu D."/>
            <person name="Skrede I."/>
            <person name="Drula E."/>
            <person name="Henrissat B."/>
            <person name="Morin E."/>
            <person name="Kohler A."/>
            <person name="Barry K."/>
            <person name="LaButti K."/>
            <person name="Morin E."/>
            <person name="Salamov A."/>
            <person name="Lipzen A."/>
            <person name="Mereny Z."/>
            <person name="Hegedus B."/>
            <person name="Baldrian P."/>
            <person name="Stursova M."/>
            <person name="Weitz H."/>
            <person name="Taylor A."/>
            <person name="Grigoriev I.V."/>
            <person name="Nagy L.G."/>
            <person name="Martin F."/>
            <person name="Kauserud H."/>
        </authorList>
    </citation>
    <scope>NUCLEOTIDE SEQUENCE</scope>
    <source>
        <strain evidence="3">9144</strain>
    </source>
</reference>
<keyword evidence="2" id="KW-0732">Signal</keyword>
<feature type="region of interest" description="Disordered" evidence="1">
    <location>
        <begin position="62"/>
        <end position="96"/>
    </location>
</feature>
<dbReference type="AlphaFoldDB" id="A0AAD6YVC9"/>
<feature type="compositionally biased region" description="Basic and acidic residues" evidence="1">
    <location>
        <begin position="72"/>
        <end position="91"/>
    </location>
</feature>
<feature type="signal peptide" evidence="2">
    <location>
        <begin position="1"/>
        <end position="20"/>
    </location>
</feature>
<comment type="caution">
    <text evidence="3">The sequence shown here is derived from an EMBL/GenBank/DDBJ whole genome shotgun (WGS) entry which is preliminary data.</text>
</comment>
<proteinExistence type="predicted"/>
<evidence type="ECO:0000256" key="2">
    <source>
        <dbReference type="SAM" id="SignalP"/>
    </source>
</evidence>
<accession>A0AAD6YVC9</accession>
<organism evidence="3 4">
    <name type="scientific">Mycena pura</name>
    <dbReference type="NCBI Taxonomy" id="153505"/>
    <lineage>
        <taxon>Eukaryota</taxon>
        <taxon>Fungi</taxon>
        <taxon>Dikarya</taxon>
        <taxon>Basidiomycota</taxon>
        <taxon>Agaricomycotina</taxon>
        <taxon>Agaricomycetes</taxon>
        <taxon>Agaricomycetidae</taxon>
        <taxon>Agaricales</taxon>
        <taxon>Marasmiineae</taxon>
        <taxon>Mycenaceae</taxon>
        <taxon>Mycena</taxon>
    </lineage>
</organism>
<protein>
    <recommendedName>
        <fullName evidence="5">Secreted protein</fullName>
    </recommendedName>
</protein>
<dbReference type="EMBL" id="JARJCW010000001">
    <property type="protein sequence ID" value="KAJ7230473.1"/>
    <property type="molecule type" value="Genomic_DNA"/>
</dbReference>
<evidence type="ECO:0000313" key="3">
    <source>
        <dbReference type="EMBL" id="KAJ7230473.1"/>
    </source>
</evidence>
<evidence type="ECO:0000313" key="4">
    <source>
        <dbReference type="Proteomes" id="UP001219525"/>
    </source>
</evidence>
<evidence type="ECO:0008006" key="5">
    <source>
        <dbReference type="Google" id="ProtNLM"/>
    </source>
</evidence>
<keyword evidence="4" id="KW-1185">Reference proteome</keyword>
<sequence>MLSPFHAIVLAIAALRLPLAGPSIHNGAADMPGFSSALLREASMASATWGVENKPMQRAPAEYKQAHTRMSVHRDVHREQRVEPARTRSDMRAVASGGYREEGGTLILPAALPD</sequence>
<dbReference type="Proteomes" id="UP001219525">
    <property type="component" value="Unassembled WGS sequence"/>
</dbReference>
<gene>
    <name evidence="3" type="ORF">GGX14DRAFT_384413</name>
</gene>
<evidence type="ECO:0000256" key="1">
    <source>
        <dbReference type="SAM" id="MobiDB-lite"/>
    </source>
</evidence>
<feature type="chain" id="PRO_5042197091" description="Secreted protein" evidence="2">
    <location>
        <begin position="21"/>
        <end position="114"/>
    </location>
</feature>
<name>A0AAD6YVC9_9AGAR</name>